<feature type="compositionally biased region" description="Basic residues" evidence="1">
    <location>
        <begin position="164"/>
        <end position="175"/>
    </location>
</feature>
<feature type="non-terminal residue" evidence="2">
    <location>
        <position position="1"/>
    </location>
</feature>
<accession>D6CHJ5</accession>
<name>D6CHJ5_XANCJ</name>
<feature type="non-terminal residue" evidence="2">
    <location>
        <position position="199"/>
    </location>
</feature>
<dbReference type="AlphaFoldDB" id="D6CHJ5"/>
<feature type="region of interest" description="Disordered" evidence="1">
    <location>
        <begin position="1"/>
        <end position="66"/>
    </location>
</feature>
<feature type="compositionally biased region" description="Basic and acidic residues" evidence="1">
    <location>
        <begin position="31"/>
        <end position="40"/>
    </location>
</feature>
<feature type="region of interest" description="Disordered" evidence="1">
    <location>
        <begin position="130"/>
        <end position="199"/>
    </location>
</feature>
<organism evidence="2">
    <name type="scientific">Xanthomonas campestris pv. juglandis</name>
    <name type="common">Xanthomonas arboricola pv. juglandis</name>
    <dbReference type="NCBI Taxonomy" id="195709"/>
    <lineage>
        <taxon>Bacteria</taxon>
        <taxon>Pseudomonadati</taxon>
        <taxon>Pseudomonadota</taxon>
        <taxon>Gammaproteobacteria</taxon>
        <taxon>Lysobacterales</taxon>
        <taxon>Lysobacteraceae</taxon>
        <taxon>Xanthomonas</taxon>
    </lineage>
</organism>
<feature type="region of interest" description="Disordered" evidence="1">
    <location>
        <begin position="78"/>
        <end position="111"/>
    </location>
</feature>
<feature type="compositionally biased region" description="Basic and acidic residues" evidence="1">
    <location>
        <begin position="93"/>
        <end position="111"/>
    </location>
</feature>
<protein>
    <submittedName>
        <fullName evidence="2">DNA glyceraldehide-3-phosphate</fullName>
    </submittedName>
</protein>
<reference evidence="2" key="1">
    <citation type="journal article" date="2010" name="Diversity">
        <title>Multilocus Sequence Typing Reveals Relevant Genetic Variation and Different Evolutionary Dynamics among Strains of Xanthomonas arboricola pv. Juglandis.</title>
        <authorList>
            <person name="Marcelletti S."/>
            <person name="Ferrante P."/>
            <person name="Scortichini M."/>
        </authorList>
    </citation>
    <scope>NUCLEOTIDE SEQUENCE</scope>
    <source>
        <strain evidence="2">DAR 76583</strain>
    </source>
</reference>
<evidence type="ECO:0000256" key="1">
    <source>
        <dbReference type="SAM" id="MobiDB-lite"/>
    </source>
</evidence>
<sequence length="199" mass="22588">TRSGQPQVGCGRRRRGDRVHRPVPDQGNRAEAPRRGRQEGDPVGTVQGRHADVRVRRQRQHLQGRSDRLQRLVHHQLPGAVGQGDQRQVGHQARPDDHRARGHCDAEDRGRPVEQGLARWARHPGEHHPVLHRRCQGRGRGDPGAQQEADRHELPRADLGRVGGRPHRRTGKAGHLRRDLCRSEGAERRRFEGRAGVYR</sequence>
<feature type="compositionally biased region" description="Basic and acidic residues" evidence="1">
    <location>
        <begin position="176"/>
        <end position="193"/>
    </location>
</feature>
<gene>
    <name evidence="2" type="primary">gapA</name>
</gene>
<feature type="compositionally biased region" description="Basic and acidic residues" evidence="1">
    <location>
        <begin position="148"/>
        <end position="159"/>
    </location>
</feature>
<proteinExistence type="predicted"/>
<dbReference type="EMBL" id="FN667763">
    <property type="protein sequence ID" value="CBJ55892.1"/>
    <property type="molecule type" value="Genomic_DNA"/>
</dbReference>
<evidence type="ECO:0000313" key="2">
    <source>
        <dbReference type="EMBL" id="CBJ55892.1"/>
    </source>
</evidence>